<dbReference type="EMBL" id="VBWP01000001">
    <property type="protein sequence ID" value="TLG77388.1"/>
    <property type="molecule type" value="Genomic_DNA"/>
</dbReference>
<evidence type="ECO:0008006" key="3">
    <source>
        <dbReference type="Google" id="ProtNLM"/>
    </source>
</evidence>
<reference evidence="1 2" key="1">
    <citation type="submission" date="2019-05" db="EMBL/GenBank/DDBJ databases">
        <title>Culicoidintestinum kansasii gen. nov., sp. nov. from the gastrointestinal tract of the biting midge, Culicoides sonorensis.</title>
        <authorList>
            <person name="Neupane S."/>
            <person name="Ghosh A."/>
            <person name="Gunther S."/>
            <person name="Martin K."/>
            <person name="Zurek L."/>
        </authorList>
    </citation>
    <scope>NUCLEOTIDE SEQUENCE [LARGE SCALE GENOMIC DNA]</scope>
    <source>
        <strain evidence="1 2">CS-1</strain>
    </source>
</reference>
<protein>
    <recommendedName>
        <fullName evidence="3">DUF2971 domain-containing protein</fullName>
    </recommendedName>
</protein>
<dbReference type="Proteomes" id="UP000306912">
    <property type="component" value="Unassembled WGS sequence"/>
</dbReference>
<keyword evidence="2" id="KW-1185">Reference proteome</keyword>
<sequence length="396" mass="46651">MENKKPEYLYHYTNMASFKSIYDSGTLRLHEHKHLNDYNEIRLFFKLIRRAVEELSEGDVLFKQYYSGKRFYPEISKQQGLDTVDYFEQMIISNDCFNVFILSLSELPDEQVLWNNFAKDYGLNFELSFDFLESKVNSRLADASEWVLPQYFLQKVHYIDTLSDAALTEFLDKWIIVRNYAKVSDFDMQNEHVHLGEKGNLPGYRTGMDALKAFKCTPDCNCAKCDDLVTKAILYDGDEHRNAISTLKTLINDVLFVLTRSTFESYEAFKDNFEARFLNRSSDEQNQLALFKIYTLLSYMGTIKDKFYRGEAEWRIIASYVQEDSAIKYEYYGEQLLTAFVNLAWDADEYITQRVMLSGIYNYMHIDKFIQQEKNLTNYIKDTEISVSISRAFLRK</sequence>
<organism evidence="1 2">
    <name type="scientific">Culicoidibacter larvae</name>
    <dbReference type="NCBI Taxonomy" id="2579976"/>
    <lineage>
        <taxon>Bacteria</taxon>
        <taxon>Bacillati</taxon>
        <taxon>Bacillota</taxon>
        <taxon>Culicoidibacteria</taxon>
        <taxon>Culicoidibacterales</taxon>
        <taxon>Culicoidibacteraceae</taxon>
        <taxon>Culicoidibacter</taxon>
    </lineage>
</organism>
<dbReference type="InParanoid" id="A0A5R8QHB2"/>
<gene>
    <name evidence="1" type="ORF">FEZ08_01855</name>
</gene>
<comment type="caution">
    <text evidence="1">The sequence shown here is derived from an EMBL/GenBank/DDBJ whole genome shotgun (WGS) entry which is preliminary data.</text>
</comment>
<evidence type="ECO:0000313" key="1">
    <source>
        <dbReference type="EMBL" id="TLG77388.1"/>
    </source>
</evidence>
<name>A0A5R8QHB2_9FIRM</name>
<accession>A0A5R8QHB2</accession>
<evidence type="ECO:0000313" key="2">
    <source>
        <dbReference type="Proteomes" id="UP000306912"/>
    </source>
</evidence>
<proteinExistence type="predicted"/>
<dbReference type="RefSeq" id="WP_171014880.1">
    <property type="nucleotide sequence ID" value="NZ_VBWP01000001.1"/>
</dbReference>
<dbReference type="AlphaFoldDB" id="A0A5R8QHB2"/>